<dbReference type="RefSeq" id="WP_176008564.1">
    <property type="nucleotide sequence ID" value="NZ_CP041372.2"/>
</dbReference>
<dbReference type="Proteomes" id="UP000318138">
    <property type="component" value="Chromosome"/>
</dbReference>
<dbReference type="AlphaFoldDB" id="A0A859FCG0"/>
<dbReference type="EMBL" id="CP041372">
    <property type="protein sequence ID" value="QKS70528.1"/>
    <property type="molecule type" value="Genomic_DNA"/>
</dbReference>
<protein>
    <submittedName>
        <fullName evidence="2">GNAT family N-acetyltransferase</fullName>
    </submittedName>
</protein>
<gene>
    <name evidence="2" type="ORF">FLK61_27645</name>
</gene>
<keyword evidence="3" id="KW-1185">Reference proteome</keyword>
<evidence type="ECO:0000313" key="3">
    <source>
        <dbReference type="Proteomes" id="UP000318138"/>
    </source>
</evidence>
<dbReference type="InterPro" id="IPR039143">
    <property type="entry name" value="GNPNAT1-like"/>
</dbReference>
<dbReference type="PANTHER" id="PTHR13355:SF11">
    <property type="entry name" value="GLUCOSAMINE 6-PHOSPHATE N-ACETYLTRANSFERASE"/>
    <property type="match status" value="1"/>
</dbReference>
<dbReference type="GO" id="GO:0004343">
    <property type="term" value="F:glucosamine 6-phosphate N-acetyltransferase activity"/>
    <property type="evidence" value="ECO:0007669"/>
    <property type="project" value="TreeGrafter"/>
</dbReference>
<reference evidence="3" key="1">
    <citation type="submission" date="2019-07" db="EMBL/GenBank/DDBJ databases">
        <title>Bacillus alkalisoli sp. nov. isolated from saline soil.</title>
        <authorList>
            <person name="Sun J.-Q."/>
            <person name="Xu L."/>
        </authorList>
    </citation>
    <scope>NUCLEOTIDE SEQUENCE [LARGE SCALE GENOMIC DNA]</scope>
    <source>
        <strain evidence="3">M4U3P1</strain>
    </source>
</reference>
<dbReference type="PROSITE" id="PS51186">
    <property type="entry name" value="GNAT"/>
    <property type="match status" value="1"/>
</dbReference>
<evidence type="ECO:0000259" key="1">
    <source>
        <dbReference type="PROSITE" id="PS51186"/>
    </source>
</evidence>
<proteinExistence type="predicted"/>
<accession>A0A859FCG0</accession>
<dbReference type="Pfam" id="PF13673">
    <property type="entry name" value="Acetyltransf_10"/>
    <property type="match status" value="1"/>
</dbReference>
<sequence>MEIKIKAFDELTPRELYSILEARVRVFVVEQECAYQEVDNKDIHSHHVMMTNSVGELIGYTRLLPSGVAYDEPSIGRVLVDQSIRGTGLGKELMKASMKEMSDEWGVSSIRIQAQSYAKKFYEALGFIGFTDEYLEDDIPHVDMRWENKQES</sequence>
<dbReference type="CDD" id="cd04301">
    <property type="entry name" value="NAT_SF"/>
    <property type="match status" value="1"/>
</dbReference>
<dbReference type="SUPFAM" id="SSF55729">
    <property type="entry name" value="Acyl-CoA N-acyltransferases (Nat)"/>
    <property type="match status" value="1"/>
</dbReference>
<dbReference type="PANTHER" id="PTHR13355">
    <property type="entry name" value="GLUCOSAMINE 6-PHOSPHATE N-ACETYLTRANSFERASE"/>
    <property type="match status" value="1"/>
</dbReference>
<name>A0A859FCG0_9BACI</name>
<feature type="domain" description="N-acetyltransferase" evidence="1">
    <location>
        <begin position="6"/>
        <end position="149"/>
    </location>
</feature>
<evidence type="ECO:0000313" key="2">
    <source>
        <dbReference type="EMBL" id="QKS70528.1"/>
    </source>
</evidence>
<dbReference type="KEGG" id="psua:FLK61_27645"/>
<organism evidence="2 3">
    <name type="scientific">Paenalkalicoccus suaedae</name>
    <dbReference type="NCBI Taxonomy" id="2592382"/>
    <lineage>
        <taxon>Bacteria</taxon>
        <taxon>Bacillati</taxon>
        <taxon>Bacillota</taxon>
        <taxon>Bacilli</taxon>
        <taxon>Bacillales</taxon>
        <taxon>Bacillaceae</taxon>
        <taxon>Paenalkalicoccus</taxon>
    </lineage>
</organism>
<dbReference type="InterPro" id="IPR000182">
    <property type="entry name" value="GNAT_dom"/>
</dbReference>
<dbReference type="InterPro" id="IPR016181">
    <property type="entry name" value="Acyl_CoA_acyltransferase"/>
</dbReference>
<dbReference type="Gene3D" id="3.40.630.30">
    <property type="match status" value="1"/>
</dbReference>
<keyword evidence="2" id="KW-0808">Transferase</keyword>